<organism evidence="1 2">
    <name type="scientific">Cellulosimicrobium funkei</name>
    <dbReference type="NCBI Taxonomy" id="264251"/>
    <lineage>
        <taxon>Bacteria</taxon>
        <taxon>Bacillati</taxon>
        <taxon>Actinomycetota</taxon>
        <taxon>Actinomycetes</taxon>
        <taxon>Micrococcales</taxon>
        <taxon>Promicromonosporaceae</taxon>
        <taxon>Cellulosimicrobium</taxon>
    </lineage>
</organism>
<keyword evidence="2" id="KW-1185">Reference proteome</keyword>
<dbReference type="EMBL" id="JNBQ01000012">
    <property type="protein sequence ID" value="KLN34581.1"/>
    <property type="molecule type" value="Genomic_DNA"/>
</dbReference>
<dbReference type="STRING" id="264251.FB00_11280"/>
<dbReference type="AlphaFoldDB" id="A0A0H2KM62"/>
<accession>A0A0H2KM62</accession>
<reference evidence="1 2" key="1">
    <citation type="submission" date="2014-05" db="EMBL/GenBank/DDBJ databases">
        <title>Cellulosimicrobium funkei U11 genome.</title>
        <authorList>
            <person name="Hu C."/>
            <person name="Gong Y."/>
            <person name="Wan W."/>
            <person name="Jiang M."/>
        </authorList>
    </citation>
    <scope>NUCLEOTIDE SEQUENCE [LARGE SCALE GENOMIC DNA]</scope>
    <source>
        <strain evidence="1 2">U11</strain>
    </source>
</reference>
<comment type="caution">
    <text evidence="1">The sequence shown here is derived from an EMBL/GenBank/DDBJ whole genome shotgun (WGS) entry which is preliminary data.</text>
</comment>
<gene>
    <name evidence="1" type="ORF">FB00_11280</name>
</gene>
<dbReference type="RefSeq" id="WP_047232979.1">
    <property type="nucleotide sequence ID" value="NZ_JNBQ01000012.1"/>
</dbReference>
<proteinExistence type="predicted"/>
<evidence type="ECO:0000313" key="1">
    <source>
        <dbReference type="EMBL" id="KLN34581.1"/>
    </source>
</evidence>
<evidence type="ECO:0000313" key="2">
    <source>
        <dbReference type="Proteomes" id="UP000035265"/>
    </source>
</evidence>
<sequence>MTGYAIDLDLSLNQQEEMLHKAVETCNRKHDLLELPDGSLGRVVDKHGEFVYHPFREERLNSFLMNWVVPSKKTLKKNADNSTSWQTRPETAIPQTLLRAYIGAEAHPGVPRVTRMAPAPIVRPMWTLAWEQGYDPDSETFVTRKAPVTPAWRDRPIEQKEVRVAAGRLMEWFDEFALKHESSRADCLALALTPLIVSAIPTATIPGGLVMANRQGSGKTALAEVIGTMGSGAKPDAQALPGEAEIEKRITATLRDGDAGVVLFDNIKHDLNSPSLESVLTSRSFTGRVLGRSEKIRLKNNVTWLFTMNGASASPDMLRRLILIPLDLESPTRTAWSGGVVDRARMMADDLRMDLVLLIAYWVQQGCTQGSVVKSGYETWSRTVSGILEAAGVKGFYEAHEETAGSVYTEDEDDADVVARIAKVMGTEETWQAKDLWERVDQVDALNTPEGRFLHEWLRDTPKGSKMAAGRKLARITRRYYNYELRNVGTKGGAWYRLAPVGAPAIQKWSM</sequence>
<dbReference type="PATRIC" id="fig|264251.5.peg.2296"/>
<name>A0A0H2KM62_9MICO</name>
<dbReference type="Proteomes" id="UP000035265">
    <property type="component" value="Unassembled WGS sequence"/>
</dbReference>
<evidence type="ECO:0008006" key="3">
    <source>
        <dbReference type="Google" id="ProtNLM"/>
    </source>
</evidence>
<protein>
    <recommendedName>
        <fullName evidence="3">DUF927 domain-containing protein</fullName>
    </recommendedName>
</protein>